<dbReference type="InterPro" id="IPR023393">
    <property type="entry name" value="START-like_dom_sf"/>
</dbReference>
<dbReference type="Pfam" id="PF01852">
    <property type="entry name" value="START"/>
    <property type="match status" value="1"/>
</dbReference>
<protein>
    <recommendedName>
        <fullName evidence="1">START domain-containing protein</fullName>
    </recommendedName>
</protein>
<feature type="domain" description="START" evidence="1">
    <location>
        <begin position="39"/>
        <end position="197"/>
    </location>
</feature>
<evidence type="ECO:0000259" key="1">
    <source>
        <dbReference type="PROSITE" id="PS50848"/>
    </source>
</evidence>
<dbReference type="PROSITE" id="PS50848">
    <property type="entry name" value="START"/>
    <property type="match status" value="1"/>
</dbReference>
<gene>
    <name evidence="2" type="ORF">DYB25_012678</name>
    <name evidence="3" type="ORF">DYB26_006110</name>
</gene>
<proteinExistence type="predicted"/>
<sequence length="225" mass="24660">MSEPSPEAVPAATDYAAFGQESIQMLTDRASSKDTSIKWSLVKQYDGIDISRGVVEGNDWNAIKAVGIVRCAARFLADWLTDPNEMKLFDNNTDICDVLDDVDDHTKVLRVRAKAVFPTTARDFVVVTAIGHLADKSTIVIASRSVEHAHAPIDPSYVRATTYLSGYLLRPTSPSSCEVTMLVHMNLGGSLPSFIINMLAVDAPIHLLGKLRTLYAEVEHDIDED</sequence>
<dbReference type="EMBL" id="QUTA01005629">
    <property type="protein sequence ID" value="RHY14862.1"/>
    <property type="molecule type" value="Genomic_DNA"/>
</dbReference>
<dbReference type="PANTHER" id="PTHR19308:SF14">
    <property type="entry name" value="START DOMAIN-CONTAINING PROTEIN"/>
    <property type="match status" value="1"/>
</dbReference>
<evidence type="ECO:0000313" key="2">
    <source>
        <dbReference type="EMBL" id="RHY14862.1"/>
    </source>
</evidence>
<accession>A0A397B3V4</accession>
<reference evidence="4 5" key="1">
    <citation type="submission" date="2018-08" db="EMBL/GenBank/DDBJ databases">
        <title>Aphanomyces genome sequencing and annotation.</title>
        <authorList>
            <person name="Minardi D."/>
            <person name="Oidtmann B."/>
            <person name="Van Der Giezen M."/>
            <person name="Studholme D.J."/>
        </authorList>
    </citation>
    <scope>NUCLEOTIDE SEQUENCE [LARGE SCALE GENOMIC DNA]</scope>
    <source>
        <strain evidence="3 5">FDL457</strain>
        <strain evidence="2 4">Yx</strain>
    </source>
</reference>
<dbReference type="PANTHER" id="PTHR19308">
    <property type="entry name" value="PHOSPHATIDYLCHOLINE TRANSFER PROTEIN"/>
    <property type="match status" value="1"/>
</dbReference>
<dbReference type="VEuPathDB" id="FungiDB:H257_07487"/>
<comment type="caution">
    <text evidence="2">The sequence shown here is derived from an EMBL/GenBank/DDBJ whole genome shotgun (WGS) entry which is preliminary data.</text>
</comment>
<dbReference type="SUPFAM" id="SSF55961">
    <property type="entry name" value="Bet v1-like"/>
    <property type="match status" value="1"/>
</dbReference>
<dbReference type="AlphaFoldDB" id="A0A397B3V4"/>
<organism evidence="2 4">
    <name type="scientific">Aphanomyces astaci</name>
    <name type="common">Crayfish plague agent</name>
    <dbReference type="NCBI Taxonomy" id="112090"/>
    <lineage>
        <taxon>Eukaryota</taxon>
        <taxon>Sar</taxon>
        <taxon>Stramenopiles</taxon>
        <taxon>Oomycota</taxon>
        <taxon>Saprolegniomycetes</taxon>
        <taxon>Saprolegniales</taxon>
        <taxon>Verrucalvaceae</taxon>
        <taxon>Aphanomyces</taxon>
    </lineage>
</organism>
<dbReference type="GO" id="GO:0008289">
    <property type="term" value="F:lipid binding"/>
    <property type="evidence" value="ECO:0007669"/>
    <property type="project" value="InterPro"/>
</dbReference>
<evidence type="ECO:0000313" key="5">
    <source>
        <dbReference type="Proteomes" id="UP000286510"/>
    </source>
</evidence>
<dbReference type="GO" id="GO:0005737">
    <property type="term" value="C:cytoplasm"/>
    <property type="evidence" value="ECO:0007669"/>
    <property type="project" value="UniProtKB-ARBA"/>
</dbReference>
<name>A0A397B3V4_APHAT</name>
<dbReference type="SMART" id="SM00234">
    <property type="entry name" value="START"/>
    <property type="match status" value="1"/>
</dbReference>
<dbReference type="InterPro" id="IPR051213">
    <property type="entry name" value="START_lipid_transfer"/>
</dbReference>
<dbReference type="CDD" id="cd00177">
    <property type="entry name" value="START"/>
    <property type="match status" value="1"/>
</dbReference>
<dbReference type="Proteomes" id="UP000266239">
    <property type="component" value="Unassembled WGS sequence"/>
</dbReference>
<dbReference type="EMBL" id="QUTF01026331">
    <property type="protein sequence ID" value="RHY82125.1"/>
    <property type="molecule type" value="Genomic_DNA"/>
</dbReference>
<dbReference type="Proteomes" id="UP000286510">
    <property type="component" value="Unassembled WGS sequence"/>
</dbReference>
<evidence type="ECO:0000313" key="3">
    <source>
        <dbReference type="EMBL" id="RHY82125.1"/>
    </source>
</evidence>
<dbReference type="Gene3D" id="3.30.530.20">
    <property type="match status" value="1"/>
</dbReference>
<dbReference type="InterPro" id="IPR002913">
    <property type="entry name" value="START_lipid-bd_dom"/>
</dbReference>
<evidence type="ECO:0000313" key="4">
    <source>
        <dbReference type="Proteomes" id="UP000266239"/>
    </source>
</evidence>